<evidence type="ECO:0000256" key="6">
    <source>
        <dbReference type="ARBA" id="ARBA00022884"/>
    </source>
</evidence>
<dbReference type="InterPro" id="IPR050058">
    <property type="entry name" value="Ala-tRNA_ligase"/>
</dbReference>
<feature type="binding site" evidence="11">
    <location>
        <position position="578"/>
    </location>
    <ligand>
        <name>Zn(2+)</name>
        <dbReference type="ChEBI" id="CHEBI:29105"/>
    </ligand>
</feature>
<name>A0ABW5RFI8_9MICO</name>
<dbReference type="InterPro" id="IPR045864">
    <property type="entry name" value="aa-tRNA-synth_II/BPL/LPL"/>
</dbReference>
<keyword evidence="6 11" id="KW-0694">RNA-binding</keyword>
<dbReference type="InterPro" id="IPR018162">
    <property type="entry name" value="Ala-tRNA-ligase_IIc_anticod-bd"/>
</dbReference>
<evidence type="ECO:0000256" key="8">
    <source>
        <dbReference type="ARBA" id="ARBA00023146"/>
    </source>
</evidence>
<dbReference type="Gene3D" id="2.40.30.130">
    <property type="match status" value="1"/>
</dbReference>
<dbReference type="InterPro" id="IPR009000">
    <property type="entry name" value="Transl_B-barrel_sf"/>
</dbReference>
<keyword evidence="15" id="KW-1185">Reference proteome</keyword>
<keyword evidence="5 11" id="KW-0067">ATP-binding</keyword>
<evidence type="ECO:0000256" key="3">
    <source>
        <dbReference type="ARBA" id="ARBA00022598"/>
    </source>
</evidence>
<dbReference type="InterPro" id="IPR012947">
    <property type="entry name" value="tRNA_SAD"/>
</dbReference>
<reference evidence="15" key="1">
    <citation type="journal article" date="2019" name="Int. J. Syst. Evol. Microbiol.">
        <title>The Global Catalogue of Microorganisms (GCM) 10K type strain sequencing project: providing services to taxonomists for standard genome sequencing and annotation.</title>
        <authorList>
            <consortium name="The Broad Institute Genomics Platform"/>
            <consortium name="The Broad Institute Genome Sequencing Center for Infectious Disease"/>
            <person name="Wu L."/>
            <person name="Ma J."/>
        </authorList>
    </citation>
    <scope>NUCLEOTIDE SEQUENCE [LARGE SCALE GENOMIC DNA]</scope>
    <source>
        <strain evidence="15">TISTR 1511</strain>
    </source>
</reference>
<keyword evidence="7 11" id="KW-0648">Protein biosynthesis</keyword>
<dbReference type="Pfam" id="PF02272">
    <property type="entry name" value="DHHA1"/>
    <property type="match status" value="1"/>
</dbReference>
<keyword evidence="4 11" id="KW-0547">Nucleotide-binding</keyword>
<dbReference type="PROSITE" id="PS50860">
    <property type="entry name" value="AA_TRNA_LIGASE_II_ALA"/>
    <property type="match status" value="1"/>
</dbReference>
<keyword evidence="11" id="KW-0862">Zinc</keyword>
<keyword evidence="11" id="KW-0479">Metal-binding</keyword>
<dbReference type="Proteomes" id="UP001597453">
    <property type="component" value="Unassembled WGS sequence"/>
</dbReference>
<dbReference type="GO" id="GO:0004813">
    <property type="term" value="F:alanine-tRNA ligase activity"/>
    <property type="evidence" value="ECO:0007669"/>
    <property type="project" value="UniProtKB-EC"/>
</dbReference>
<dbReference type="HAMAP" id="MF_00036_B">
    <property type="entry name" value="Ala_tRNA_synth_B"/>
    <property type="match status" value="1"/>
</dbReference>
<dbReference type="InterPro" id="IPR018163">
    <property type="entry name" value="Thr/Ala-tRNA-synth_IIc_edit"/>
</dbReference>
<dbReference type="InterPro" id="IPR023033">
    <property type="entry name" value="Ala_tRNA_ligase_euk/bac"/>
</dbReference>
<evidence type="ECO:0000256" key="7">
    <source>
        <dbReference type="ARBA" id="ARBA00022917"/>
    </source>
</evidence>
<dbReference type="SUPFAM" id="SSF101353">
    <property type="entry name" value="Putative anticodon-binding domain of alanyl-tRNA synthetase (AlaRS)"/>
    <property type="match status" value="1"/>
</dbReference>
<dbReference type="SUPFAM" id="SSF55681">
    <property type="entry name" value="Class II aaRS and biotin synthetases"/>
    <property type="match status" value="1"/>
</dbReference>
<feature type="binding site" evidence="11">
    <location>
        <position position="574"/>
    </location>
    <ligand>
        <name>Zn(2+)</name>
        <dbReference type="ChEBI" id="CHEBI:29105"/>
    </ligand>
</feature>
<evidence type="ECO:0000256" key="9">
    <source>
        <dbReference type="ARBA" id="ARBA00024779"/>
    </source>
</evidence>
<dbReference type="Gene3D" id="3.10.310.40">
    <property type="match status" value="1"/>
</dbReference>
<evidence type="ECO:0000259" key="13">
    <source>
        <dbReference type="PROSITE" id="PS50860"/>
    </source>
</evidence>
<feature type="domain" description="Alanyl-transfer RNA synthetases family profile" evidence="13">
    <location>
        <begin position="1"/>
        <end position="720"/>
    </location>
</feature>
<protein>
    <recommendedName>
        <fullName evidence="11">Alanine--tRNA ligase</fullName>
        <ecNumber evidence="11">6.1.1.7</ecNumber>
    </recommendedName>
    <alternativeName>
        <fullName evidence="11">Alanyl-tRNA synthetase</fullName>
        <shortName evidence="11">AlaRS</shortName>
    </alternativeName>
</protein>
<feature type="binding site" evidence="11">
    <location>
        <position position="681"/>
    </location>
    <ligand>
        <name>Zn(2+)</name>
        <dbReference type="ChEBI" id="CHEBI:29105"/>
    </ligand>
</feature>
<dbReference type="NCBIfam" id="TIGR00344">
    <property type="entry name" value="alaS"/>
    <property type="match status" value="1"/>
</dbReference>
<organism evidence="14 15">
    <name type="scientific">Gulosibacter bifidus</name>
    <dbReference type="NCBI Taxonomy" id="272239"/>
    <lineage>
        <taxon>Bacteria</taxon>
        <taxon>Bacillati</taxon>
        <taxon>Actinomycetota</taxon>
        <taxon>Actinomycetes</taxon>
        <taxon>Micrococcales</taxon>
        <taxon>Microbacteriaceae</taxon>
        <taxon>Gulosibacter</taxon>
    </lineage>
</organism>
<dbReference type="Gene3D" id="6.10.250.550">
    <property type="match status" value="1"/>
</dbReference>
<evidence type="ECO:0000256" key="4">
    <source>
        <dbReference type="ARBA" id="ARBA00022741"/>
    </source>
</evidence>
<evidence type="ECO:0000313" key="14">
    <source>
        <dbReference type="EMBL" id="MFD2673840.1"/>
    </source>
</evidence>
<evidence type="ECO:0000256" key="2">
    <source>
        <dbReference type="ARBA" id="ARBA00022555"/>
    </source>
</evidence>
<dbReference type="EC" id="6.1.1.7" evidence="11"/>
<dbReference type="InterPro" id="IPR002318">
    <property type="entry name" value="Ala-tRNA-lgiase_IIc"/>
</dbReference>
<evidence type="ECO:0000256" key="1">
    <source>
        <dbReference type="ARBA" id="ARBA00008226"/>
    </source>
</evidence>
<keyword evidence="3 11" id="KW-0436">Ligase</keyword>
<keyword evidence="2 11" id="KW-0820">tRNA-binding</keyword>
<keyword evidence="8 11" id="KW-0030">Aminoacyl-tRNA synthetase</keyword>
<dbReference type="Gene3D" id="3.30.980.10">
    <property type="entry name" value="Threonyl-trna Synthetase, Chain A, domain 2"/>
    <property type="match status" value="1"/>
</dbReference>
<comment type="subcellular location">
    <subcellularLocation>
        <location evidence="11">Cytoplasm</location>
    </subcellularLocation>
</comment>
<accession>A0ABW5RFI8</accession>
<dbReference type="PRINTS" id="PR00980">
    <property type="entry name" value="TRNASYNTHALA"/>
</dbReference>
<dbReference type="RefSeq" id="WP_066055189.1">
    <property type="nucleotide sequence ID" value="NZ_JBHUNF010000001.1"/>
</dbReference>
<dbReference type="InterPro" id="IPR018165">
    <property type="entry name" value="Ala-tRNA-synth_IIc_core"/>
</dbReference>
<comment type="domain">
    <text evidence="11">Consists of three domains; the N-terminal catalytic domain, the editing domain and the C-terminal C-Ala domain. The editing domain removes incorrectly charged amino acids, while the C-Ala domain, along with tRNA(Ala), serves as a bridge to cooperatively bring together the editing and aminoacylation centers thus stimulating deacylation of misacylated tRNAs.</text>
</comment>
<dbReference type="PANTHER" id="PTHR11777:SF9">
    <property type="entry name" value="ALANINE--TRNA LIGASE, CYTOPLASMIC"/>
    <property type="match status" value="1"/>
</dbReference>
<dbReference type="SUPFAM" id="SSF55186">
    <property type="entry name" value="ThrRS/AlaRS common domain"/>
    <property type="match status" value="1"/>
</dbReference>
<feature type="coiled-coil region" evidence="12">
    <location>
        <begin position="736"/>
        <end position="763"/>
    </location>
</feature>
<sequence length="889" mass="96273">MLTAEIKRRFLKFFEDQQHTVVPSASLVSEDPTVMFTIAGMVPFIPYMTGMVPAPYPRATSVQKCIRTNDIEEVGKTPRHGTFFQMGGNFSFGDYFKKEAIGFAYTFLTTPQDQGGLGFNPDDLWVTVYKDDDEAFNYWLELSDIPAERIQRLGADTNYWSAGKPGGPAGPDSEIFFDRGPAYGIDGGPATDDDRYVEIWNLVFMQYERGADNGDGTFELLGELPQKNIDTGIGLERIAFLLQGVDNMYETDQVRPVLDRAAELSGRVYGNGGEDDVRLRVVADHVRSALMLITDGVQPGNEGRGYILRRLLRRVIRNMRLLGVETATFPELFPVSMAAMKDAYPEVERDFDRISRIAYAEEQTFLRTLAQGNAIFAEAADAAKSGGLNALDGAVAFKLHDTFGFPIDLTMEMAAEAGLNVNRDKFDSLMREQVERAKADARARRGALADLSVYSAFRAMGETAFVGYTELEAQSRVIGIIANGESVTSASAGETVEIILNETSLYAESGGQDADHGSLRSAVGGFEGRVLDVQKPVQGLVAHTVEVVAGTIAVDDEVETVVDAVYRRQASEAHSATHLIHAALRDTLGPDAHQTGSYNKAGYMRLDFGWSEPLSAETRSELEEITNRAVRQDYEVITREMSLDDAKALGARALFGEKYGSVVRMVEIGGPWSRELCGGTHVANTSQIGLVNLIGESSVGATNRRVEAFVGRDAFSDFAAERALVRELTSGLRVPRDQVADRVASLVNELKQANKRIAELESAKLRDKLPELLDQAEQIGGMRVVATFLGTVAGADDVRSLALEARERLGSDAAVVAFIGEANGKPSIVVATNQAARDLGANAGAMVKVASKQLGGGGGGKPDVAQGGGQDATQHAAALTEVRDLLRSL</sequence>
<dbReference type="Gene3D" id="3.30.54.20">
    <property type="match status" value="1"/>
</dbReference>
<evidence type="ECO:0000256" key="10">
    <source>
        <dbReference type="ARBA" id="ARBA00048300"/>
    </source>
</evidence>
<dbReference type="InterPro" id="IPR003156">
    <property type="entry name" value="DHHA1_dom"/>
</dbReference>
<dbReference type="InterPro" id="IPR018164">
    <property type="entry name" value="Ala-tRNA-synth_IIc_N"/>
</dbReference>
<dbReference type="EMBL" id="JBHUNF010000001">
    <property type="protein sequence ID" value="MFD2673840.1"/>
    <property type="molecule type" value="Genomic_DNA"/>
</dbReference>
<comment type="caution">
    <text evidence="14">The sequence shown here is derived from an EMBL/GenBank/DDBJ whole genome shotgun (WGS) entry which is preliminary data.</text>
</comment>
<feature type="binding site" evidence="11">
    <location>
        <position position="677"/>
    </location>
    <ligand>
        <name>Zn(2+)</name>
        <dbReference type="ChEBI" id="CHEBI:29105"/>
    </ligand>
</feature>
<comment type="catalytic activity">
    <reaction evidence="10 11">
        <text>tRNA(Ala) + L-alanine + ATP = L-alanyl-tRNA(Ala) + AMP + diphosphate</text>
        <dbReference type="Rhea" id="RHEA:12540"/>
        <dbReference type="Rhea" id="RHEA-COMP:9657"/>
        <dbReference type="Rhea" id="RHEA-COMP:9923"/>
        <dbReference type="ChEBI" id="CHEBI:30616"/>
        <dbReference type="ChEBI" id="CHEBI:33019"/>
        <dbReference type="ChEBI" id="CHEBI:57972"/>
        <dbReference type="ChEBI" id="CHEBI:78442"/>
        <dbReference type="ChEBI" id="CHEBI:78497"/>
        <dbReference type="ChEBI" id="CHEBI:456215"/>
        <dbReference type="EC" id="6.1.1.7"/>
    </reaction>
</comment>
<gene>
    <name evidence="11 14" type="primary">alaS</name>
    <name evidence="14" type="ORF">ACFSUQ_00765</name>
</gene>
<dbReference type="Gene3D" id="3.30.930.10">
    <property type="entry name" value="Bira Bifunctional Protein, Domain 2"/>
    <property type="match status" value="1"/>
</dbReference>
<evidence type="ECO:0000313" key="15">
    <source>
        <dbReference type="Proteomes" id="UP001597453"/>
    </source>
</evidence>
<dbReference type="SUPFAM" id="SSF50447">
    <property type="entry name" value="Translation proteins"/>
    <property type="match status" value="1"/>
</dbReference>
<keyword evidence="12" id="KW-0175">Coiled coil</keyword>
<dbReference type="Pfam" id="PF01411">
    <property type="entry name" value="tRNA-synt_2c"/>
    <property type="match status" value="1"/>
</dbReference>
<proteinExistence type="inferred from homology"/>
<evidence type="ECO:0000256" key="12">
    <source>
        <dbReference type="SAM" id="Coils"/>
    </source>
</evidence>
<dbReference type="CDD" id="cd00673">
    <property type="entry name" value="AlaRS_core"/>
    <property type="match status" value="1"/>
</dbReference>
<dbReference type="Pfam" id="PF07973">
    <property type="entry name" value="tRNA_SAD"/>
    <property type="match status" value="1"/>
</dbReference>
<evidence type="ECO:0000256" key="5">
    <source>
        <dbReference type="ARBA" id="ARBA00022840"/>
    </source>
</evidence>
<evidence type="ECO:0000256" key="11">
    <source>
        <dbReference type="HAMAP-Rule" id="MF_00036"/>
    </source>
</evidence>
<dbReference type="SMART" id="SM00863">
    <property type="entry name" value="tRNA_SAD"/>
    <property type="match status" value="1"/>
</dbReference>
<comment type="function">
    <text evidence="9 11">Catalyzes the attachment of alanine to tRNA(Ala) in a two-step reaction: alanine is first activated by ATP to form Ala-AMP and then transferred to the acceptor end of tRNA(Ala). Also edits incorrectly charged Ser-tRNA(Ala) and Gly-tRNA(Ala) via its editing domain.</text>
</comment>
<keyword evidence="11" id="KW-0963">Cytoplasm</keyword>
<comment type="similarity">
    <text evidence="1 11">Belongs to the class-II aminoacyl-tRNA synthetase family.</text>
</comment>
<comment type="cofactor">
    <cofactor evidence="11">
        <name>Zn(2+)</name>
        <dbReference type="ChEBI" id="CHEBI:29105"/>
    </cofactor>
    <text evidence="11">Binds 1 zinc ion per subunit.</text>
</comment>
<dbReference type="PANTHER" id="PTHR11777">
    <property type="entry name" value="ALANYL-TRNA SYNTHETASE"/>
    <property type="match status" value="1"/>
</dbReference>